<dbReference type="PANTHER" id="PTHR14015">
    <property type="entry name" value="OPIOID GROWTH FACTOR RECEPTOR OGFR ZETA-TYPE OPIOID RECEPTOR"/>
    <property type="match status" value="1"/>
</dbReference>
<dbReference type="EMBL" id="MK500370">
    <property type="protein sequence ID" value="QBK87813.1"/>
    <property type="molecule type" value="Genomic_DNA"/>
</dbReference>
<dbReference type="Pfam" id="PF04664">
    <property type="entry name" value="OGFr_N"/>
    <property type="match status" value="1"/>
</dbReference>
<proteinExistence type="predicted"/>
<evidence type="ECO:0000313" key="2">
    <source>
        <dbReference type="EMBL" id="QBK87813.1"/>
    </source>
</evidence>
<organism evidence="2">
    <name type="scientific">Marseillevirus LCMAC202</name>
    <dbReference type="NCBI Taxonomy" id="2506606"/>
    <lineage>
        <taxon>Viruses</taxon>
        <taxon>Varidnaviria</taxon>
        <taxon>Bamfordvirae</taxon>
        <taxon>Nucleocytoviricota</taxon>
        <taxon>Megaviricetes</taxon>
        <taxon>Pimascovirales</taxon>
        <taxon>Pimascovirales incertae sedis</taxon>
        <taxon>Marseilleviridae</taxon>
    </lineage>
</organism>
<reference evidence="2" key="1">
    <citation type="journal article" date="2019" name="MBio">
        <title>Virus Genomes from Deep Sea Sediments Expand the Ocean Megavirome and Support Independent Origins of Viral Gigantism.</title>
        <authorList>
            <person name="Backstrom D."/>
            <person name="Yutin N."/>
            <person name="Jorgensen S.L."/>
            <person name="Dharamshi J."/>
            <person name="Homa F."/>
            <person name="Zaremba-Niedwiedzka K."/>
            <person name="Spang A."/>
            <person name="Wolf Y.I."/>
            <person name="Koonin E.V."/>
            <person name="Ettema T.J."/>
        </authorList>
    </citation>
    <scope>NUCLEOTIDE SEQUENCE</scope>
</reference>
<keyword evidence="2" id="KW-0675">Receptor</keyword>
<accession>A0A481YX38</accession>
<name>A0A481YX38_9VIRU</name>
<dbReference type="GO" id="GO:0016020">
    <property type="term" value="C:membrane"/>
    <property type="evidence" value="ECO:0007669"/>
    <property type="project" value="InterPro"/>
</dbReference>
<dbReference type="InterPro" id="IPR006757">
    <property type="entry name" value="OGF_rcpt"/>
</dbReference>
<sequence length="186" mass="21436">MNTVKFYNHQIPSLSGYWLKDIWTWDKVTLEQKHDFIQSLFPLWTPGVAKAYLLTPQAVNAFKSDPKLLQNVLHSLIIMLNFYGLQITPDGTDVQRITPSYQVIDGITVGLYATHNYRRIARMLQFLRIIGQEYLAQLLFLGICRDLRADLKLRQLVNASGSLKVWMNIMGLPTVGYDPDQMKKYG</sequence>
<dbReference type="InterPro" id="IPR039574">
    <property type="entry name" value="OGFr"/>
</dbReference>
<gene>
    <name evidence="2" type="ORF">LCMAC202_01490</name>
</gene>
<evidence type="ECO:0000259" key="1">
    <source>
        <dbReference type="Pfam" id="PF04664"/>
    </source>
</evidence>
<dbReference type="GO" id="GO:0140625">
    <property type="term" value="F:opioid growth factor receptor activity"/>
    <property type="evidence" value="ECO:0007669"/>
    <property type="project" value="InterPro"/>
</dbReference>
<feature type="domain" description="Opioid growth factor receptor (OGFr) conserved" evidence="1">
    <location>
        <begin position="4"/>
        <end position="138"/>
    </location>
</feature>
<protein>
    <submittedName>
        <fullName evidence="2">Opioid growth factor receptor</fullName>
    </submittedName>
</protein>
<dbReference type="PANTHER" id="PTHR14015:SF2">
    <property type="entry name" value="OPIOID GROWTH FACTOR RECEPTOR (OGFR) CONSERVED DOMAIN-CONTAINING PROTEIN"/>
    <property type="match status" value="1"/>
</dbReference>